<dbReference type="EMBL" id="CP144753">
    <property type="protein sequence ID" value="WVZ94306.1"/>
    <property type="molecule type" value="Genomic_DNA"/>
</dbReference>
<dbReference type="AlphaFoldDB" id="A0AAQ3ULM1"/>
<organism evidence="1 2">
    <name type="scientific">Paspalum notatum var. saurae</name>
    <dbReference type="NCBI Taxonomy" id="547442"/>
    <lineage>
        <taxon>Eukaryota</taxon>
        <taxon>Viridiplantae</taxon>
        <taxon>Streptophyta</taxon>
        <taxon>Embryophyta</taxon>
        <taxon>Tracheophyta</taxon>
        <taxon>Spermatophyta</taxon>
        <taxon>Magnoliopsida</taxon>
        <taxon>Liliopsida</taxon>
        <taxon>Poales</taxon>
        <taxon>Poaceae</taxon>
        <taxon>PACMAD clade</taxon>
        <taxon>Panicoideae</taxon>
        <taxon>Andropogonodae</taxon>
        <taxon>Paspaleae</taxon>
        <taxon>Paspalinae</taxon>
        <taxon>Paspalum</taxon>
    </lineage>
</organism>
<accession>A0AAQ3ULM1</accession>
<protein>
    <submittedName>
        <fullName evidence="1">Uncharacterized protein</fullName>
    </submittedName>
</protein>
<keyword evidence="2" id="KW-1185">Reference proteome</keyword>
<evidence type="ECO:0000313" key="1">
    <source>
        <dbReference type="EMBL" id="WVZ94306.1"/>
    </source>
</evidence>
<sequence length="74" mass="8606">MVVAKYLRIVLSKYVHVAIFFETLLDIDTLTIEEITEQLKAVKDRIDLPMAQGEGPKGQLLLTEEEWTARMKEW</sequence>
<gene>
    <name evidence="1" type="ORF">U9M48_040212</name>
</gene>
<name>A0AAQ3ULM1_PASNO</name>
<reference evidence="1 2" key="1">
    <citation type="submission" date="2024-02" db="EMBL/GenBank/DDBJ databases">
        <title>High-quality chromosome-scale genome assembly of Pensacola bahiagrass (Paspalum notatum Flugge var. saurae).</title>
        <authorList>
            <person name="Vega J.M."/>
            <person name="Podio M."/>
            <person name="Orjuela J."/>
            <person name="Siena L.A."/>
            <person name="Pessino S.C."/>
            <person name="Combes M.C."/>
            <person name="Mariac C."/>
            <person name="Albertini E."/>
            <person name="Pupilli F."/>
            <person name="Ortiz J.P.A."/>
            <person name="Leblanc O."/>
        </authorList>
    </citation>
    <scope>NUCLEOTIDE SEQUENCE [LARGE SCALE GENOMIC DNA]</scope>
    <source>
        <strain evidence="1">R1</strain>
        <tissue evidence="1">Leaf</tissue>
    </source>
</reference>
<proteinExistence type="predicted"/>
<evidence type="ECO:0000313" key="2">
    <source>
        <dbReference type="Proteomes" id="UP001341281"/>
    </source>
</evidence>
<dbReference type="Proteomes" id="UP001341281">
    <property type="component" value="Chromosome 09"/>
</dbReference>